<dbReference type="SUPFAM" id="SSF103025">
    <property type="entry name" value="Folate-binding domain"/>
    <property type="match status" value="1"/>
</dbReference>
<reference evidence="3 4" key="1">
    <citation type="submission" date="2019-03" db="EMBL/GenBank/DDBJ databases">
        <title>Genomic Encyclopedia of Type Strains, Phase IV (KMG-IV): sequencing the most valuable type-strain genomes for metagenomic binning, comparative biology and taxonomic classification.</title>
        <authorList>
            <person name="Goeker M."/>
        </authorList>
    </citation>
    <scope>NUCLEOTIDE SEQUENCE [LARGE SCALE GENOMIC DNA]</scope>
    <source>
        <strain evidence="3 4">DSM 18063</strain>
    </source>
</reference>
<dbReference type="PANTHER" id="PTHR22602:SF0">
    <property type="entry name" value="TRANSFERASE CAF17, MITOCHONDRIAL-RELATED"/>
    <property type="match status" value="1"/>
</dbReference>
<dbReference type="GO" id="GO:0016226">
    <property type="term" value="P:iron-sulfur cluster assembly"/>
    <property type="evidence" value="ECO:0007669"/>
    <property type="project" value="TreeGrafter"/>
</dbReference>
<proteinExistence type="predicted"/>
<dbReference type="Proteomes" id="UP000294835">
    <property type="component" value="Unassembled WGS sequence"/>
</dbReference>
<keyword evidence="1" id="KW-0809">Transit peptide</keyword>
<evidence type="ECO:0000313" key="4">
    <source>
        <dbReference type="Proteomes" id="UP000294835"/>
    </source>
</evidence>
<dbReference type="Pfam" id="PF25455">
    <property type="entry name" value="Beta-barrel_CAF17_C"/>
    <property type="match status" value="1"/>
</dbReference>
<evidence type="ECO:0000313" key="3">
    <source>
        <dbReference type="EMBL" id="TCP44067.1"/>
    </source>
</evidence>
<dbReference type="AlphaFoldDB" id="A0A4R2Q5Z5"/>
<keyword evidence="4" id="KW-1185">Reference proteome</keyword>
<accession>A0A4R2Q5Z5</accession>
<feature type="domain" description="CAF17 C-terminal" evidence="2">
    <location>
        <begin position="191"/>
        <end position="249"/>
    </location>
</feature>
<organism evidence="3 4">
    <name type="scientific">Rhodovulum marinum</name>
    <dbReference type="NCBI Taxonomy" id="320662"/>
    <lineage>
        <taxon>Bacteria</taxon>
        <taxon>Pseudomonadati</taxon>
        <taxon>Pseudomonadota</taxon>
        <taxon>Alphaproteobacteria</taxon>
        <taxon>Rhodobacterales</taxon>
        <taxon>Paracoccaceae</taxon>
        <taxon>Rhodovulum</taxon>
    </lineage>
</organism>
<protein>
    <recommendedName>
        <fullName evidence="2">CAF17 C-terminal domain-containing protein</fullName>
    </recommendedName>
</protein>
<gene>
    <name evidence="3" type="ORF">EV662_101153</name>
</gene>
<name>A0A4R2Q5Z5_9RHOB</name>
<dbReference type="InterPro" id="IPR017703">
    <property type="entry name" value="YgfZ/GCV_T_CS"/>
</dbReference>
<evidence type="ECO:0000259" key="2">
    <source>
        <dbReference type="Pfam" id="PF25455"/>
    </source>
</evidence>
<dbReference type="Gene3D" id="3.30.1360.120">
    <property type="entry name" value="Probable tRNA modification gtpase trme, domain 1"/>
    <property type="match status" value="2"/>
</dbReference>
<dbReference type="InterPro" id="IPR045179">
    <property type="entry name" value="YgfZ/GcvT"/>
</dbReference>
<dbReference type="EMBL" id="SLXP01000001">
    <property type="protein sequence ID" value="TCP44067.1"/>
    <property type="molecule type" value="Genomic_DNA"/>
</dbReference>
<dbReference type="RefSeq" id="WP_132460219.1">
    <property type="nucleotide sequence ID" value="NZ_SLXP01000001.1"/>
</dbReference>
<sequence length="252" mass="26856">MQGEAASDRTVLKITGEDRVHFLQGLVTNDVRRLDGRLVYAALLTPQGKYLADFFLAGAPDAILIDVKTDLAEALIRRLSMYRLRARVAIEPAGLHVLRGLGDPPAGALPDPRDPALGWRALVAAPGPEGATDWDAIRVAHCIPETGIELIPDDTYILEAGFERLSGVDFHKGCYVGQEVTARMKHKTELKKGLVTVRIDGAAPVGTPVMAGDKPAGTLFTQSGGQAIAFLRFDRADGPMTAGGATLTLDHG</sequence>
<dbReference type="OrthoDB" id="9796287at2"/>
<dbReference type="NCBIfam" id="TIGR03317">
    <property type="entry name" value="ygfZ_signature"/>
    <property type="match status" value="1"/>
</dbReference>
<dbReference type="InterPro" id="IPR027266">
    <property type="entry name" value="TrmE/GcvT-like"/>
</dbReference>
<comment type="caution">
    <text evidence="3">The sequence shown here is derived from an EMBL/GenBank/DDBJ whole genome shotgun (WGS) entry which is preliminary data.</text>
</comment>
<evidence type="ECO:0000256" key="1">
    <source>
        <dbReference type="ARBA" id="ARBA00022946"/>
    </source>
</evidence>
<dbReference type="InterPro" id="IPR057460">
    <property type="entry name" value="CAF17_C"/>
</dbReference>
<dbReference type="PANTHER" id="PTHR22602">
    <property type="entry name" value="TRANSFERASE CAF17, MITOCHONDRIAL-RELATED"/>
    <property type="match status" value="1"/>
</dbReference>